<comment type="caution">
    <text evidence="2">The sequence shown here is derived from an EMBL/GenBank/DDBJ whole genome shotgun (WGS) entry which is preliminary data.</text>
</comment>
<feature type="non-terminal residue" evidence="2">
    <location>
        <position position="1"/>
    </location>
</feature>
<gene>
    <name evidence="2" type="ORF">CR201_G0052526</name>
</gene>
<protein>
    <submittedName>
        <fullName evidence="2">ABCA7 isoform 12</fullName>
    </submittedName>
</protein>
<evidence type="ECO:0000313" key="2">
    <source>
        <dbReference type="EMBL" id="PNJ05330.1"/>
    </source>
</evidence>
<organism evidence="2">
    <name type="scientific">Pongo abelii</name>
    <name type="common">Sumatran orangutan</name>
    <name type="synonym">Pongo pygmaeus abelii</name>
    <dbReference type="NCBI Taxonomy" id="9601"/>
    <lineage>
        <taxon>Eukaryota</taxon>
        <taxon>Metazoa</taxon>
        <taxon>Chordata</taxon>
        <taxon>Craniata</taxon>
        <taxon>Vertebrata</taxon>
        <taxon>Euteleostomi</taxon>
        <taxon>Mammalia</taxon>
        <taxon>Eutheria</taxon>
        <taxon>Euarchontoglires</taxon>
        <taxon>Primates</taxon>
        <taxon>Haplorrhini</taxon>
        <taxon>Catarrhini</taxon>
        <taxon>Hominidae</taxon>
        <taxon>Pongo</taxon>
    </lineage>
</organism>
<accession>A0A2J8R9Y4</accession>
<evidence type="ECO:0000256" key="1">
    <source>
        <dbReference type="SAM" id="MobiDB-lite"/>
    </source>
</evidence>
<dbReference type="EMBL" id="NDHI03003726">
    <property type="protein sequence ID" value="PNJ05330.1"/>
    <property type="molecule type" value="Genomic_DNA"/>
</dbReference>
<reference evidence="2" key="1">
    <citation type="submission" date="2017-12" db="EMBL/GenBank/DDBJ databases">
        <title>High-resolution comparative analysis of great ape genomes.</title>
        <authorList>
            <person name="Pollen A."/>
            <person name="Hastie A."/>
            <person name="Hormozdiari F."/>
            <person name="Dougherty M."/>
            <person name="Liu R."/>
            <person name="Chaisson M."/>
            <person name="Hoppe E."/>
            <person name="Hill C."/>
            <person name="Pang A."/>
            <person name="Hillier L."/>
            <person name="Baker C."/>
            <person name="Armstrong J."/>
            <person name="Shendure J."/>
            <person name="Paten B."/>
            <person name="Wilson R."/>
            <person name="Chao H."/>
            <person name="Schneider V."/>
            <person name="Ventura M."/>
            <person name="Kronenberg Z."/>
            <person name="Murali S."/>
            <person name="Gordon D."/>
            <person name="Cantsilieris S."/>
            <person name="Munson K."/>
            <person name="Nelson B."/>
            <person name="Raja A."/>
            <person name="Underwood J."/>
            <person name="Diekhans M."/>
            <person name="Fiddes I."/>
            <person name="Haussler D."/>
            <person name="Eichler E."/>
        </authorList>
    </citation>
    <scope>NUCLEOTIDE SEQUENCE [LARGE SCALE GENOMIC DNA]</scope>
    <source>
        <strain evidence="2">Susie</strain>
    </source>
</reference>
<proteinExistence type="predicted"/>
<name>A0A2J8R9Y4_PONAB</name>
<sequence>PEETVLENGEPAGSAPEIQALQGSGPDAVGRVQGWVLTRQQLQALLLKRFLLARRSRRGLFAQ</sequence>
<dbReference type="AlphaFoldDB" id="A0A2J8R9Y4"/>
<feature type="region of interest" description="Disordered" evidence="1">
    <location>
        <begin position="1"/>
        <end position="25"/>
    </location>
</feature>